<dbReference type="EMBL" id="SLXI01000005">
    <property type="protein sequence ID" value="TCP12021.1"/>
    <property type="molecule type" value="Genomic_DNA"/>
</dbReference>
<evidence type="ECO:0000256" key="2">
    <source>
        <dbReference type="ARBA" id="ARBA00023239"/>
    </source>
</evidence>
<dbReference type="AlphaFoldDB" id="A0A4R2MSI3"/>
<evidence type="ECO:0000256" key="1">
    <source>
        <dbReference type="ARBA" id="ARBA00022428"/>
    </source>
</evidence>
<reference evidence="5 6" key="1">
    <citation type="submission" date="2019-03" db="EMBL/GenBank/DDBJ databases">
        <title>Genomic Encyclopedia of Type Strains, Phase IV (KMG-IV): sequencing the most valuable type-strain genomes for metagenomic binning, comparative biology and taxonomic classification.</title>
        <authorList>
            <person name="Goeker M."/>
        </authorList>
    </citation>
    <scope>NUCLEOTIDE SEQUENCE [LARGE SCALE GENOMIC DNA]</scope>
    <source>
        <strain evidence="5 6">DSM 28231</strain>
    </source>
</reference>
<keyword evidence="2 3" id="KW-0456">Lyase</keyword>
<dbReference type="UniPathway" id="UPA00079"/>
<dbReference type="UniPathway" id="UPA01057">
    <property type="reaction ID" value="UER00900"/>
</dbReference>
<keyword evidence="1 3" id="KW-0474">Menaquinone biosynthesis</keyword>
<dbReference type="Gene3D" id="3.40.50.1820">
    <property type="entry name" value="alpha/beta hydrolase"/>
    <property type="match status" value="1"/>
</dbReference>
<dbReference type="HAMAP" id="MF_01660">
    <property type="entry name" value="MenH"/>
    <property type="match status" value="1"/>
</dbReference>
<dbReference type="InterPro" id="IPR000073">
    <property type="entry name" value="AB_hydrolase_1"/>
</dbReference>
<dbReference type="PANTHER" id="PTHR42916:SF1">
    <property type="entry name" value="PROTEIN PHYLLO, CHLOROPLASTIC"/>
    <property type="match status" value="1"/>
</dbReference>
<dbReference type="EC" id="4.2.99.20" evidence="3"/>
<dbReference type="GO" id="GO:0070205">
    <property type="term" value="F:2-succinyl-6-hydroxy-2,4-cyclohexadiene-1-carboxylate synthase activity"/>
    <property type="evidence" value="ECO:0007669"/>
    <property type="project" value="UniProtKB-UniRule"/>
</dbReference>
<proteinExistence type="inferred from homology"/>
<comment type="subunit">
    <text evidence="3">Monomer.</text>
</comment>
<evidence type="ECO:0000313" key="6">
    <source>
        <dbReference type="Proteomes" id="UP000294841"/>
    </source>
</evidence>
<evidence type="ECO:0000256" key="3">
    <source>
        <dbReference type="HAMAP-Rule" id="MF_01660"/>
    </source>
</evidence>
<name>A0A4R2MSI3_9PAST</name>
<evidence type="ECO:0000259" key="4">
    <source>
        <dbReference type="Pfam" id="PF00561"/>
    </source>
</evidence>
<dbReference type="GO" id="GO:0009234">
    <property type="term" value="P:menaquinone biosynthetic process"/>
    <property type="evidence" value="ECO:0007669"/>
    <property type="project" value="UniProtKB-UniRule"/>
</dbReference>
<dbReference type="SUPFAM" id="SSF53474">
    <property type="entry name" value="alpha/beta-Hydrolases"/>
    <property type="match status" value="1"/>
</dbReference>
<comment type="caution">
    <text evidence="5">The sequence shown here is derived from an EMBL/GenBank/DDBJ whole genome shotgun (WGS) entry which is preliminary data.</text>
</comment>
<comment type="catalytic activity">
    <reaction evidence="3">
        <text>5-enolpyruvoyl-6-hydroxy-2-succinyl-cyclohex-3-ene-1-carboxylate = (1R,6R)-6-hydroxy-2-succinyl-cyclohexa-2,4-diene-1-carboxylate + pyruvate</text>
        <dbReference type="Rhea" id="RHEA:25597"/>
        <dbReference type="ChEBI" id="CHEBI:15361"/>
        <dbReference type="ChEBI" id="CHEBI:58689"/>
        <dbReference type="ChEBI" id="CHEBI:58818"/>
        <dbReference type="EC" id="4.2.99.20"/>
    </reaction>
</comment>
<comment type="function">
    <text evidence="3">Catalyzes a proton abstraction reaction that results in 2,5-elimination of pyruvate from 2-succinyl-5-enolpyruvyl-6-hydroxy-3-cyclohexene-1-carboxylate (SEPHCHC) and the formation of 2-succinyl-6-hydroxy-2,4-cyclohexadiene-1-carboxylate (SHCHC).</text>
</comment>
<sequence>MIILVFLHGLLGDKSDWKHIVAKLSPIPCVCVDLPFHGDAQNITVSNFEETVCYISKQIQNKLSQKPYIIVGYSLGGRIALYYALQSLLPKGQLKGIVLEGANLGLTSQIEKLQRWENDMYWANRFAKDNLYSVLNDWYQQSVFSHLDMEQRENIIKKRTALLNKSGGKSISLMLKATSLAKQPNFIEKVRSTLLPIYYIVGEKDHKFKNIAINNQLNHYIVEQSGHNTHQENPSKFVEILNIILKDFEMNKKE</sequence>
<comment type="pathway">
    <text evidence="3">Quinol/quinone metabolism; 1,4-dihydroxy-2-naphthoate biosynthesis; 1,4-dihydroxy-2-naphthoate from chorismate: step 3/7.</text>
</comment>
<comment type="pathway">
    <text evidence="3">Quinol/quinone metabolism; menaquinone biosynthesis.</text>
</comment>
<evidence type="ECO:0000313" key="5">
    <source>
        <dbReference type="EMBL" id="TCP12021.1"/>
    </source>
</evidence>
<comment type="similarity">
    <text evidence="3">Belongs to the AB hydrolase superfamily. MenH family.</text>
</comment>
<dbReference type="PANTHER" id="PTHR42916">
    <property type="entry name" value="2-SUCCINYL-5-ENOLPYRUVYL-6-HYDROXY-3-CYCLOHEXENE-1-CARBOXYLATE SYNTHASE"/>
    <property type="match status" value="1"/>
</dbReference>
<keyword evidence="6" id="KW-1185">Reference proteome</keyword>
<organism evidence="5 6">
    <name type="scientific">Bisgaardia hudsonensis</name>
    <dbReference type="NCBI Taxonomy" id="109472"/>
    <lineage>
        <taxon>Bacteria</taxon>
        <taxon>Pseudomonadati</taxon>
        <taxon>Pseudomonadota</taxon>
        <taxon>Gammaproteobacteria</taxon>
        <taxon>Pasteurellales</taxon>
        <taxon>Pasteurellaceae</taxon>
        <taxon>Bisgaardia</taxon>
    </lineage>
</organism>
<gene>
    <name evidence="3" type="primary">menH</name>
    <name evidence="5" type="ORF">EV697_105133</name>
</gene>
<dbReference type="InterPro" id="IPR029058">
    <property type="entry name" value="AB_hydrolase_fold"/>
</dbReference>
<dbReference type="NCBIfam" id="NF008340">
    <property type="entry name" value="PRK11126.1"/>
    <property type="match status" value="1"/>
</dbReference>
<accession>A0A4R2MSI3</accession>
<feature type="domain" description="AB hydrolase-1" evidence="4">
    <location>
        <begin position="3"/>
        <end position="233"/>
    </location>
</feature>
<protein>
    <recommendedName>
        <fullName evidence="3">Putative 2-succinyl-6-hydroxy-2,4-cyclohexadiene-1-carboxylate synthase</fullName>
        <shortName evidence="3">SHCHC synthase</shortName>
        <ecNumber evidence="3">4.2.99.20</ecNumber>
    </recommendedName>
</protein>
<dbReference type="Proteomes" id="UP000294841">
    <property type="component" value="Unassembled WGS sequence"/>
</dbReference>
<dbReference type="Pfam" id="PF00561">
    <property type="entry name" value="Abhydrolase_1"/>
    <property type="match status" value="1"/>
</dbReference>
<dbReference type="InterPro" id="IPR022485">
    <property type="entry name" value="SHCHC_synthase_MenH"/>
</dbReference>
<dbReference type="RefSeq" id="WP_418883942.1">
    <property type="nucleotide sequence ID" value="NZ_CP016605.1"/>
</dbReference>
<dbReference type="NCBIfam" id="TIGR03695">
    <property type="entry name" value="menH_SHCHC"/>
    <property type="match status" value="1"/>
</dbReference>